<dbReference type="InterPro" id="IPR058058">
    <property type="entry name" value="CBU_0592-like"/>
</dbReference>
<comment type="caution">
    <text evidence="2">The sequence shown here is derived from an EMBL/GenBank/DDBJ whole genome shotgun (WGS) entry which is preliminary data.</text>
</comment>
<proteinExistence type="predicted"/>
<dbReference type="EMBL" id="QQYZ01000001">
    <property type="protein sequence ID" value="RSY90681.1"/>
    <property type="molecule type" value="Genomic_DNA"/>
</dbReference>
<gene>
    <name evidence="2" type="ORF">DAH66_01555</name>
</gene>
<organism evidence="2 3">
    <name type="scientific">Sphingomonas koreensis</name>
    <dbReference type="NCBI Taxonomy" id="93064"/>
    <lineage>
        <taxon>Bacteria</taxon>
        <taxon>Pseudomonadati</taxon>
        <taxon>Pseudomonadota</taxon>
        <taxon>Alphaproteobacteria</taxon>
        <taxon>Sphingomonadales</taxon>
        <taxon>Sphingomonadaceae</taxon>
        <taxon>Sphingomonas</taxon>
    </lineage>
</organism>
<protein>
    <recommendedName>
        <fullName evidence="1">CBU-0592-like domain-containing protein</fullName>
    </recommendedName>
</protein>
<sequence>MTMDWVDIVGWAGAVLVLAAYGLVSTKRLDGDSIAYQTLNVAGAAGMLINTYVRGALPSAALNVIWIGVGIYVLARIVLRKRQHT</sequence>
<evidence type="ECO:0000313" key="3">
    <source>
        <dbReference type="Proteomes" id="UP000287746"/>
    </source>
</evidence>
<accession>A0A430CXH5</accession>
<dbReference type="AlphaFoldDB" id="A0A430CXH5"/>
<reference evidence="3" key="1">
    <citation type="submission" date="2018-07" db="EMBL/GenBank/DDBJ databases">
        <title>Genomic and Epidemiologic Investigation of an Indolent Hospital Outbreak.</title>
        <authorList>
            <person name="Johnson R.C."/>
            <person name="Deming C."/>
            <person name="Conlan S."/>
            <person name="Zellmer C.J."/>
            <person name="Michelin A.V."/>
            <person name="Lee-Lin S.-Q."/>
            <person name="Thomas P.J."/>
            <person name="Park M."/>
            <person name="Weingarten R.A."/>
            <person name="Less J."/>
            <person name="Dekker J.P."/>
            <person name="Frank K.M."/>
            <person name="Musser K.A."/>
            <person name="Mcquiston J.R."/>
            <person name="Henderson D.K."/>
            <person name="Lau A.F."/>
            <person name="Palmore T.N."/>
            <person name="Segre J.A."/>
        </authorList>
    </citation>
    <scope>NUCLEOTIDE SEQUENCE [LARGE SCALE GENOMIC DNA]</scope>
    <source>
        <strain evidence="3">SK-CDC1_0717</strain>
    </source>
</reference>
<evidence type="ECO:0000313" key="2">
    <source>
        <dbReference type="EMBL" id="RSY90681.1"/>
    </source>
</evidence>
<feature type="domain" description="CBU-0592-like" evidence="1">
    <location>
        <begin position="6"/>
        <end position="80"/>
    </location>
</feature>
<dbReference type="NCBIfam" id="NF047864">
    <property type="entry name" value="CBU_0592_membra"/>
    <property type="match status" value="1"/>
</dbReference>
<name>A0A430CXH5_9SPHN</name>
<dbReference type="Pfam" id="PF26604">
    <property type="entry name" value="CBU_0592"/>
    <property type="match status" value="1"/>
</dbReference>
<evidence type="ECO:0000259" key="1">
    <source>
        <dbReference type="Pfam" id="PF26604"/>
    </source>
</evidence>
<dbReference type="Proteomes" id="UP000287746">
    <property type="component" value="Unassembled WGS sequence"/>
</dbReference>